<dbReference type="Proteomes" id="UP000244571">
    <property type="component" value="Chromosome"/>
</dbReference>
<accession>A0A2R4XJF5</accession>
<dbReference type="EMBL" id="CP028901">
    <property type="protein sequence ID" value="AWB33898.1"/>
    <property type="molecule type" value="Genomic_DNA"/>
</dbReference>
<feature type="region of interest" description="Disordered" evidence="1">
    <location>
        <begin position="155"/>
        <end position="186"/>
    </location>
</feature>
<organism evidence="2 3">
    <name type="scientific">Orrella marina</name>
    <dbReference type="NCBI Taxonomy" id="2163011"/>
    <lineage>
        <taxon>Bacteria</taxon>
        <taxon>Pseudomonadati</taxon>
        <taxon>Pseudomonadota</taxon>
        <taxon>Betaproteobacteria</taxon>
        <taxon>Burkholderiales</taxon>
        <taxon>Alcaligenaceae</taxon>
        <taxon>Orrella</taxon>
    </lineage>
</organism>
<dbReference type="KEGG" id="boz:DBV39_09470"/>
<gene>
    <name evidence="2" type="ORF">DBV39_09470</name>
</gene>
<evidence type="ECO:0000256" key="1">
    <source>
        <dbReference type="SAM" id="MobiDB-lite"/>
    </source>
</evidence>
<reference evidence="2 3" key="1">
    <citation type="submission" date="2018-04" db="EMBL/GenBank/DDBJ databases">
        <title>Bordetella sp. HZ20 isolated from seawater.</title>
        <authorList>
            <person name="Sun C."/>
        </authorList>
    </citation>
    <scope>NUCLEOTIDE SEQUENCE [LARGE SCALE GENOMIC DNA]</scope>
    <source>
        <strain evidence="2 3">HZ20</strain>
    </source>
</reference>
<evidence type="ECO:0000313" key="3">
    <source>
        <dbReference type="Proteomes" id="UP000244571"/>
    </source>
</evidence>
<dbReference type="RefSeq" id="WP_108621325.1">
    <property type="nucleotide sequence ID" value="NZ_CP028901.1"/>
</dbReference>
<dbReference type="AlphaFoldDB" id="A0A2R4XJF5"/>
<keyword evidence="3" id="KW-1185">Reference proteome</keyword>
<sequence>MEFQPHDERWIQPVRPFNFLDDDSRRSFPEVSYLLDKNSPIRIAEGRFKVVSTIFRTSTDLEALSELKIRDLCTLTGFVFGSVFDPEFQPSIAGAGLIVYDDSGICYRVLQAAPRPGYTDYFEPYCPPLDSPDIRLSGKPIRELIESMKLAKPAPPTMGGVSPIDESASPIAENAQPQKESDALKGQLNAQDGEGRLEARPLVGSGLAFRYETDLLQLVAKVQERYLGDNFDPSDPDTRPPQAHVIEWLRESDPTLSEADAKAVDRIAMPFKRGK</sequence>
<name>A0A2R4XJF5_9BURK</name>
<proteinExistence type="predicted"/>
<protein>
    <submittedName>
        <fullName evidence="2">Uncharacterized protein</fullName>
    </submittedName>
</protein>
<evidence type="ECO:0000313" key="2">
    <source>
        <dbReference type="EMBL" id="AWB33898.1"/>
    </source>
</evidence>